<comment type="caution">
    <text evidence="1">The sequence shown here is derived from an EMBL/GenBank/DDBJ whole genome shotgun (WGS) entry which is preliminary data.</text>
</comment>
<reference evidence="1 2" key="1">
    <citation type="submission" date="2020-05" db="EMBL/GenBank/DDBJ databases">
        <title>MicrobeNet Type strains.</title>
        <authorList>
            <person name="Nicholson A.C."/>
        </authorList>
    </citation>
    <scope>NUCLEOTIDE SEQUENCE [LARGE SCALE GENOMIC DNA]</scope>
    <source>
        <strain evidence="1 2">JCM 3224</strain>
    </source>
</reference>
<organism evidence="1 2">
    <name type="scientific">Nocardia uniformis</name>
    <dbReference type="NCBI Taxonomy" id="53432"/>
    <lineage>
        <taxon>Bacteria</taxon>
        <taxon>Bacillati</taxon>
        <taxon>Actinomycetota</taxon>
        <taxon>Actinomycetes</taxon>
        <taxon>Mycobacteriales</taxon>
        <taxon>Nocardiaceae</taxon>
        <taxon>Nocardia</taxon>
    </lineage>
</organism>
<evidence type="ECO:0000313" key="2">
    <source>
        <dbReference type="Proteomes" id="UP000586827"/>
    </source>
</evidence>
<dbReference type="Gene3D" id="1.10.10.60">
    <property type="entry name" value="Homeodomain-like"/>
    <property type="match status" value="1"/>
</dbReference>
<gene>
    <name evidence="1" type="ORF">HLB23_15585</name>
</gene>
<keyword evidence="2" id="KW-1185">Reference proteome</keyword>
<dbReference type="RefSeq" id="WP_067529674.1">
    <property type="nucleotide sequence ID" value="NZ_JABELX010000005.1"/>
</dbReference>
<proteinExistence type="predicted"/>
<accession>A0A849C4J3</accession>
<sequence length="80" mass="8883">MPRNIDRRLTATTVEELIRTYAEGVSTAKLAAQYGISKTAVLTLLTNREVPRRYQSMATTDIDHTERLYLAGHSLASCNG</sequence>
<name>A0A849C4J3_9NOCA</name>
<protein>
    <submittedName>
        <fullName evidence="1">Uncharacterized protein</fullName>
    </submittedName>
</protein>
<dbReference type="Proteomes" id="UP000586827">
    <property type="component" value="Unassembled WGS sequence"/>
</dbReference>
<evidence type="ECO:0000313" key="1">
    <source>
        <dbReference type="EMBL" id="NNH71265.1"/>
    </source>
</evidence>
<dbReference type="AlphaFoldDB" id="A0A849C4J3"/>
<dbReference type="EMBL" id="JABELX010000005">
    <property type="protein sequence ID" value="NNH71265.1"/>
    <property type="molecule type" value="Genomic_DNA"/>
</dbReference>